<sequence>MISGPGWGHFTPEHYFNGPRLTGSVKKLVISLKWKDQGWGNRKGDIFLKLMRGEEAVAVKYHPLGVAPHKEEEARTELMNEPIVTEARAGDYYEFSRNPGGGGGHKLTVKNYRVVVHYI</sequence>
<dbReference type="AlphaFoldDB" id="A0A1X7U8X6"/>
<accession>A0A1X7U8X6</accession>
<reference evidence="1" key="1">
    <citation type="submission" date="2017-05" db="UniProtKB">
        <authorList>
            <consortium name="EnsemblMetazoa"/>
        </authorList>
    </citation>
    <scope>IDENTIFICATION</scope>
</reference>
<organism evidence="1">
    <name type="scientific">Amphimedon queenslandica</name>
    <name type="common">Sponge</name>
    <dbReference type="NCBI Taxonomy" id="400682"/>
    <lineage>
        <taxon>Eukaryota</taxon>
        <taxon>Metazoa</taxon>
        <taxon>Porifera</taxon>
        <taxon>Demospongiae</taxon>
        <taxon>Heteroscleromorpha</taxon>
        <taxon>Haplosclerida</taxon>
        <taxon>Niphatidae</taxon>
        <taxon>Amphimedon</taxon>
    </lineage>
</organism>
<dbReference type="EnsemblMetazoa" id="Aqu2.1.23911_001">
    <property type="protein sequence ID" value="Aqu2.1.23911_001"/>
    <property type="gene ID" value="Aqu2.1.23911"/>
</dbReference>
<evidence type="ECO:0000313" key="1">
    <source>
        <dbReference type="EnsemblMetazoa" id="Aqu2.1.23911_001"/>
    </source>
</evidence>
<protein>
    <submittedName>
        <fullName evidence="1">Uncharacterized protein</fullName>
    </submittedName>
</protein>
<proteinExistence type="predicted"/>
<dbReference type="InParanoid" id="A0A1X7U8X6"/>
<name>A0A1X7U8X6_AMPQE</name>